<dbReference type="Pfam" id="PF02470">
    <property type="entry name" value="MlaD"/>
    <property type="match status" value="1"/>
</dbReference>
<gene>
    <name evidence="2" type="primary">mce3D_1</name>
    <name evidence="2" type="ORF">MCNS_28500</name>
</gene>
<feature type="compositionally biased region" description="Pro residues" evidence="1">
    <location>
        <begin position="391"/>
        <end position="405"/>
    </location>
</feature>
<feature type="compositionally biased region" description="Low complexity" evidence="1">
    <location>
        <begin position="406"/>
        <end position="415"/>
    </location>
</feature>
<dbReference type="RefSeq" id="WP_085236618.1">
    <property type="nucleotide sequence ID" value="NZ_AP022613.1"/>
</dbReference>
<dbReference type="STRING" id="44010.AWC00_01515"/>
<dbReference type="GO" id="GO:0005576">
    <property type="term" value="C:extracellular region"/>
    <property type="evidence" value="ECO:0007669"/>
    <property type="project" value="TreeGrafter"/>
</dbReference>
<dbReference type="NCBIfam" id="TIGR00996">
    <property type="entry name" value="Mtu_fam_mce"/>
    <property type="match status" value="1"/>
</dbReference>
<protein>
    <submittedName>
        <fullName evidence="2">Mce family protein Mce3D</fullName>
    </submittedName>
</protein>
<name>A0A1X1SRK0_9MYCO</name>
<evidence type="ECO:0000313" key="3">
    <source>
        <dbReference type="Proteomes" id="UP000467385"/>
    </source>
</evidence>
<reference evidence="2 3" key="1">
    <citation type="journal article" date="2019" name="Emerg. Microbes Infect.">
        <title>Comprehensive subspecies identification of 175 nontuberculous mycobacteria species based on 7547 genomic profiles.</title>
        <authorList>
            <person name="Matsumoto Y."/>
            <person name="Kinjo T."/>
            <person name="Motooka D."/>
            <person name="Nabeya D."/>
            <person name="Jung N."/>
            <person name="Uechi K."/>
            <person name="Horii T."/>
            <person name="Iida T."/>
            <person name="Fujita J."/>
            <person name="Nakamura S."/>
        </authorList>
    </citation>
    <scope>NUCLEOTIDE SEQUENCE [LARGE SCALE GENOMIC DNA]</scope>
    <source>
        <strain evidence="2 3">JCM 14738</strain>
    </source>
</reference>
<dbReference type="Pfam" id="PF11887">
    <property type="entry name" value="Mce4_CUP1"/>
    <property type="match status" value="1"/>
</dbReference>
<dbReference type="AlphaFoldDB" id="A0A1X1SRK0"/>
<dbReference type="Proteomes" id="UP000467385">
    <property type="component" value="Chromosome"/>
</dbReference>
<dbReference type="InterPro" id="IPR024516">
    <property type="entry name" value="Mce_C"/>
</dbReference>
<proteinExistence type="predicted"/>
<keyword evidence="3" id="KW-1185">Reference proteome</keyword>
<organism evidence="2 3">
    <name type="scientific">Mycobacterium conspicuum</name>
    <dbReference type="NCBI Taxonomy" id="44010"/>
    <lineage>
        <taxon>Bacteria</taxon>
        <taxon>Bacillati</taxon>
        <taxon>Actinomycetota</taxon>
        <taxon>Actinomycetes</taxon>
        <taxon>Mycobacteriales</taxon>
        <taxon>Mycobacteriaceae</taxon>
        <taxon>Mycobacterium</taxon>
    </lineage>
</organism>
<dbReference type="InterPro" id="IPR005693">
    <property type="entry name" value="Mce"/>
</dbReference>
<accession>A0A1X1SRK0</accession>
<dbReference type="EMBL" id="AP022613">
    <property type="protein sequence ID" value="BBZ39787.1"/>
    <property type="molecule type" value="Genomic_DNA"/>
</dbReference>
<dbReference type="InterPro" id="IPR003399">
    <property type="entry name" value="Mce/MlaD"/>
</dbReference>
<sequence length="428" mass="44904">MTRTLRRARSVLATTLALVLGAGVLVAMRTAGEAARTTVVAYFDNSNGVFAGDDVLIRGVPVGKILAIEPQPLRSKISFWIDRKYKVPANAKAAILSPQLVTGRAIQLTPPYSGGATMSDGAIIPQDHTAVPVEWDDLRTQLQRLTELLKPTQPGGISTLGALINTAADNLRGQGPTIRNTIIKLSQTISALGDHSNDIFSTVKNLSTLVTALHDSADLLEQLNHNLAAVSAVLADDPNKVAQAAEAVNAVVADVQSFAADHREAIGAASDKLTSITKVLVDSLDDIKQTLHIGPTVLQNFNNIFEPANGSLTGALAGTNMNNPIAFLCGAIQAASRLGGEQAAKLCVQYLAPIVKNRQYNFPPLGENLFVGAQARPNEVTYSEDWMRPDFVPPADSPAGPPAPASAPVTTDPAAGLRGIMMPPGGGS</sequence>
<evidence type="ECO:0000313" key="2">
    <source>
        <dbReference type="EMBL" id="BBZ39787.1"/>
    </source>
</evidence>
<feature type="region of interest" description="Disordered" evidence="1">
    <location>
        <begin position="391"/>
        <end position="428"/>
    </location>
</feature>
<evidence type="ECO:0000256" key="1">
    <source>
        <dbReference type="SAM" id="MobiDB-lite"/>
    </source>
</evidence>
<dbReference type="PANTHER" id="PTHR33371">
    <property type="entry name" value="INTERMEMBRANE PHOSPHOLIPID TRANSPORT SYSTEM BINDING PROTEIN MLAD-RELATED"/>
    <property type="match status" value="1"/>
</dbReference>
<dbReference type="InterPro" id="IPR052336">
    <property type="entry name" value="MlaD_Phospholipid_Transporter"/>
</dbReference>
<dbReference type="PANTHER" id="PTHR33371:SF4">
    <property type="entry name" value="INTERMEMBRANE PHOSPHOLIPID TRANSPORT SYSTEM BINDING PROTEIN MLAD"/>
    <property type="match status" value="1"/>
</dbReference>
<dbReference type="OrthoDB" id="4516955at2"/>